<name>A0ABY6HTJ1_9ARCH</name>
<proteinExistence type="predicted"/>
<organism evidence="1 2">
    <name type="scientific">Candidatus Lokiarchaeum ossiferum</name>
    <dbReference type="NCBI Taxonomy" id="2951803"/>
    <lineage>
        <taxon>Archaea</taxon>
        <taxon>Promethearchaeati</taxon>
        <taxon>Promethearchaeota</taxon>
        <taxon>Promethearchaeia</taxon>
        <taxon>Promethearchaeales</taxon>
        <taxon>Promethearchaeaceae</taxon>
        <taxon>Candidatus Lokiarchaeum</taxon>
    </lineage>
</organism>
<evidence type="ECO:0000313" key="2">
    <source>
        <dbReference type="Proteomes" id="UP001208689"/>
    </source>
</evidence>
<dbReference type="Proteomes" id="UP001208689">
    <property type="component" value="Chromosome"/>
</dbReference>
<reference evidence="1" key="1">
    <citation type="submission" date="2022-09" db="EMBL/GenBank/DDBJ databases">
        <title>Actin cytoskeleton and complex cell architecture in an #Asgard archaeon.</title>
        <authorList>
            <person name="Ponce Toledo R.I."/>
            <person name="Schleper C."/>
            <person name="Rodrigues Oliveira T."/>
            <person name="Wollweber F."/>
            <person name="Xu J."/>
            <person name="Rittmann S."/>
            <person name="Klingl A."/>
            <person name="Pilhofer M."/>
        </authorList>
    </citation>
    <scope>NUCLEOTIDE SEQUENCE</scope>
    <source>
        <strain evidence="1">B-35</strain>
    </source>
</reference>
<dbReference type="EMBL" id="CP104013">
    <property type="protein sequence ID" value="UYP45871.1"/>
    <property type="molecule type" value="Genomic_DNA"/>
</dbReference>
<protein>
    <submittedName>
        <fullName evidence="1">Uncharacterized protein</fullName>
    </submittedName>
</protein>
<accession>A0ABY6HTJ1</accession>
<keyword evidence="2" id="KW-1185">Reference proteome</keyword>
<sequence length="143" mass="17128">MNLENIILLEEKRTQILQKIKQIESIYKRISFFGNKNQLKSQFADFNLHVLFYISWKEKITYPKLLSHSDSRILNIAHQLDLNNKHLITQLTYFYQRSEGRFQNISEVTYFINFSESLLDFLKKSLHVEAKLFAPFQFISSLF</sequence>
<gene>
    <name evidence="1" type="ORF">NEF87_002156</name>
</gene>
<evidence type="ECO:0000313" key="1">
    <source>
        <dbReference type="EMBL" id="UYP45871.1"/>
    </source>
</evidence>